<name>A0A381RBD7_9ZZZZ</name>
<evidence type="ECO:0000313" key="1">
    <source>
        <dbReference type="EMBL" id="SUZ88931.1"/>
    </source>
</evidence>
<dbReference type="Gene3D" id="2.60.120.620">
    <property type="entry name" value="q2cbj1_9rhob like domain"/>
    <property type="match status" value="1"/>
</dbReference>
<proteinExistence type="predicted"/>
<organism evidence="1">
    <name type="scientific">marine metagenome</name>
    <dbReference type="NCBI Taxonomy" id="408172"/>
    <lineage>
        <taxon>unclassified sequences</taxon>
        <taxon>metagenomes</taxon>
        <taxon>ecological metagenomes</taxon>
    </lineage>
</organism>
<dbReference type="EMBL" id="UINC01001794">
    <property type="protein sequence ID" value="SUZ88931.1"/>
    <property type="molecule type" value="Genomic_DNA"/>
</dbReference>
<dbReference type="SUPFAM" id="SSF51197">
    <property type="entry name" value="Clavaminate synthase-like"/>
    <property type="match status" value="1"/>
</dbReference>
<evidence type="ECO:0008006" key="2">
    <source>
        <dbReference type="Google" id="ProtNLM"/>
    </source>
</evidence>
<gene>
    <name evidence="1" type="ORF">METZ01_LOCUS41785</name>
</gene>
<protein>
    <recommendedName>
        <fullName evidence="2">Phytanoyl-CoA dioxygenase family protein</fullName>
    </recommendedName>
</protein>
<feature type="non-terminal residue" evidence="1">
    <location>
        <position position="1"/>
    </location>
</feature>
<accession>A0A381RBD7</accession>
<sequence>VTVDEELELYQYLYDLQGFLVIEDVLSAEEVAALNTLVDAHVPAVPDNWNEITNDPKLGMYNLYRFGMAGGSYESGPGFLEYGQPFVDLIDHPLVLKILRLQLGDCFRLDRIFGMRMQKGMPNGKLHADYGASEPFTRAEPGRHYPQPAFQALHGFGVAAFNLTDSGPETGGLRVIPSSHNSHFKLPQAIRNEEIDGIAICPHAPAGSVTLFSEATMHGTAEWHADHERRSILYKYCASQLSWSRSRVTAPKGVDLSDQQRLLLAEPAGAHWFFPSLFGDEVAGA</sequence>
<dbReference type="InterPro" id="IPR008775">
    <property type="entry name" value="Phytyl_CoA_dOase-like"/>
</dbReference>
<dbReference type="AlphaFoldDB" id="A0A381RBD7"/>
<dbReference type="Pfam" id="PF05721">
    <property type="entry name" value="PhyH"/>
    <property type="match status" value="1"/>
</dbReference>
<reference evidence="1" key="1">
    <citation type="submission" date="2018-05" db="EMBL/GenBank/DDBJ databases">
        <authorList>
            <person name="Lanie J.A."/>
            <person name="Ng W.-L."/>
            <person name="Kazmierczak K.M."/>
            <person name="Andrzejewski T.M."/>
            <person name="Davidsen T.M."/>
            <person name="Wayne K.J."/>
            <person name="Tettelin H."/>
            <person name="Glass J.I."/>
            <person name="Rusch D."/>
            <person name="Podicherti R."/>
            <person name="Tsui H.-C.T."/>
            <person name="Winkler M.E."/>
        </authorList>
    </citation>
    <scope>NUCLEOTIDE SEQUENCE</scope>
</reference>